<feature type="transmembrane region" description="Helical" evidence="6">
    <location>
        <begin position="110"/>
        <end position="127"/>
    </location>
</feature>
<evidence type="ECO:0000256" key="5">
    <source>
        <dbReference type="ARBA" id="ARBA00023136"/>
    </source>
</evidence>
<feature type="transmembrane region" description="Helical" evidence="6">
    <location>
        <begin position="203"/>
        <end position="220"/>
    </location>
</feature>
<keyword evidence="2 6" id="KW-0812">Transmembrane</keyword>
<evidence type="ECO:0000256" key="1">
    <source>
        <dbReference type="ARBA" id="ARBA00004141"/>
    </source>
</evidence>
<dbReference type="PANTHER" id="PTHR30627">
    <property type="entry name" value="PEPTIDOGLYCAN D,D-TRANSPEPTIDASE"/>
    <property type="match status" value="1"/>
</dbReference>
<dbReference type="Pfam" id="PF01098">
    <property type="entry name" value="FTSW_RODA_SPOVE"/>
    <property type="match status" value="1"/>
</dbReference>
<feature type="transmembrane region" description="Helical" evidence="6">
    <location>
        <begin position="34"/>
        <end position="52"/>
    </location>
</feature>
<evidence type="ECO:0000256" key="6">
    <source>
        <dbReference type="SAM" id="Phobius"/>
    </source>
</evidence>
<feature type="transmembrane region" description="Helical" evidence="6">
    <location>
        <begin position="179"/>
        <end position="197"/>
    </location>
</feature>
<accession>A0A147FAX9</accession>
<feature type="transmembrane region" description="Helical" evidence="6">
    <location>
        <begin position="388"/>
        <end position="412"/>
    </location>
</feature>
<dbReference type="GO" id="GO:0008658">
    <property type="term" value="F:penicillin binding"/>
    <property type="evidence" value="ECO:0007669"/>
    <property type="project" value="InterPro"/>
</dbReference>
<dbReference type="InterPro" id="IPR001460">
    <property type="entry name" value="PCN-bd_Tpept"/>
</dbReference>
<feature type="domain" description="Penicillin-binding protein transpeptidase" evidence="7">
    <location>
        <begin position="561"/>
        <end position="847"/>
    </location>
</feature>
<dbReference type="InterPro" id="IPR012338">
    <property type="entry name" value="Beta-lactam/transpept-like"/>
</dbReference>
<comment type="subcellular location">
    <subcellularLocation>
        <location evidence="1">Membrane</location>
        <topology evidence="1">Multi-pass membrane protein</topology>
    </subcellularLocation>
</comment>
<dbReference type="GO" id="GO:0071972">
    <property type="term" value="F:peptidoglycan L,D-transpeptidase activity"/>
    <property type="evidence" value="ECO:0007669"/>
    <property type="project" value="TreeGrafter"/>
</dbReference>
<keyword evidence="5 6" id="KW-0472">Membrane</keyword>
<keyword evidence="3" id="KW-0133">Cell shape</keyword>
<dbReference type="InterPro" id="IPR050515">
    <property type="entry name" value="Beta-lactam/transpept"/>
</dbReference>
<dbReference type="Gene3D" id="3.40.710.10">
    <property type="entry name" value="DD-peptidase/beta-lactamase superfamily"/>
    <property type="match status" value="1"/>
</dbReference>
<dbReference type="GO" id="GO:0008360">
    <property type="term" value="P:regulation of cell shape"/>
    <property type="evidence" value="ECO:0007669"/>
    <property type="project" value="UniProtKB-KW"/>
</dbReference>
<dbReference type="Gene3D" id="3.90.1310.10">
    <property type="entry name" value="Penicillin-binding protein 2a (Domain 2)"/>
    <property type="match status" value="1"/>
</dbReference>
<feature type="transmembrane region" description="Helical" evidence="6">
    <location>
        <begin position="232"/>
        <end position="254"/>
    </location>
</feature>
<dbReference type="EMBL" id="LDRV01000018">
    <property type="protein sequence ID" value="KTS13741.1"/>
    <property type="molecule type" value="Genomic_DNA"/>
</dbReference>
<dbReference type="Pfam" id="PF00905">
    <property type="entry name" value="Transpeptidase"/>
    <property type="match status" value="1"/>
</dbReference>
<keyword evidence="4 6" id="KW-1133">Transmembrane helix</keyword>
<dbReference type="InterPro" id="IPR001182">
    <property type="entry name" value="FtsW/RodA"/>
</dbReference>
<organism evidence="8 9">
    <name type="scientific">Microbacterium testaceum</name>
    <name type="common">Aureobacterium testaceum</name>
    <name type="synonym">Brevibacterium testaceum</name>
    <dbReference type="NCBI Taxonomy" id="2033"/>
    <lineage>
        <taxon>Bacteria</taxon>
        <taxon>Bacillati</taxon>
        <taxon>Actinomycetota</taxon>
        <taxon>Actinomycetes</taxon>
        <taxon>Micrococcales</taxon>
        <taxon>Microbacteriaceae</taxon>
        <taxon>Microbacterium</taxon>
    </lineage>
</organism>
<reference evidence="8 9" key="1">
    <citation type="journal article" date="2016" name="Front. Microbiol.">
        <title>Genomic Resource of Rice Seed Associated Bacteria.</title>
        <authorList>
            <person name="Midha S."/>
            <person name="Bansal K."/>
            <person name="Sharma S."/>
            <person name="Kumar N."/>
            <person name="Patil P.P."/>
            <person name="Chaudhry V."/>
            <person name="Patil P.B."/>
        </authorList>
    </citation>
    <scope>NUCLEOTIDE SEQUENCE [LARGE SCALE GENOMIC DNA]</scope>
    <source>
        <strain evidence="8 9">RSA3</strain>
    </source>
</reference>
<feature type="transmembrane region" description="Helical" evidence="6">
    <location>
        <begin position="147"/>
        <end position="167"/>
    </location>
</feature>
<dbReference type="Proteomes" id="UP000072189">
    <property type="component" value="Unassembled WGS sequence"/>
</dbReference>
<feature type="transmembrane region" description="Helical" evidence="6">
    <location>
        <begin position="357"/>
        <end position="382"/>
    </location>
</feature>
<dbReference type="PATRIC" id="fig|2033.7.peg.1102"/>
<dbReference type="GO" id="GO:0005886">
    <property type="term" value="C:plasma membrane"/>
    <property type="evidence" value="ECO:0007669"/>
    <property type="project" value="TreeGrafter"/>
</dbReference>
<dbReference type="PANTHER" id="PTHR30627:SF24">
    <property type="entry name" value="PENICILLIN-BINDING PROTEIN 4B"/>
    <property type="match status" value="1"/>
</dbReference>
<feature type="transmembrane region" description="Helical" evidence="6">
    <location>
        <begin position="81"/>
        <end position="98"/>
    </location>
</feature>
<name>A0A147FAX9_MICTE</name>
<gene>
    <name evidence="8" type="ORF">RSA3_03335</name>
</gene>
<dbReference type="GO" id="GO:0051301">
    <property type="term" value="P:cell division"/>
    <property type="evidence" value="ECO:0007669"/>
    <property type="project" value="InterPro"/>
</dbReference>
<dbReference type="AlphaFoldDB" id="A0A147FAX9"/>
<comment type="caution">
    <text evidence="8">The sequence shown here is derived from an EMBL/GenBank/DDBJ whole genome shotgun (WGS) entry which is preliminary data.</text>
</comment>
<feature type="transmembrane region" description="Helical" evidence="6">
    <location>
        <begin position="315"/>
        <end position="336"/>
    </location>
</feature>
<evidence type="ECO:0000256" key="3">
    <source>
        <dbReference type="ARBA" id="ARBA00022960"/>
    </source>
</evidence>
<evidence type="ECO:0000313" key="9">
    <source>
        <dbReference type="Proteomes" id="UP000072189"/>
    </source>
</evidence>
<evidence type="ECO:0000256" key="4">
    <source>
        <dbReference type="ARBA" id="ARBA00022989"/>
    </source>
</evidence>
<dbReference type="SUPFAM" id="SSF56601">
    <property type="entry name" value="beta-lactamase/transpeptidase-like"/>
    <property type="match status" value="1"/>
</dbReference>
<protein>
    <recommendedName>
        <fullName evidence="7">Penicillin-binding protein transpeptidase domain-containing protein</fullName>
    </recommendedName>
</protein>
<dbReference type="GO" id="GO:0071555">
    <property type="term" value="P:cell wall organization"/>
    <property type="evidence" value="ECO:0007669"/>
    <property type="project" value="TreeGrafter"/>
</dbReference>
<evidence type="ECO:0000256" key="2">
    <source>
        <dbReference type="ARBA" id="ARBA00022692"/>
    </source>
</evidence>
<evidence type="ECO:0000259" key="7">
    <source>
        <dbReference type="Pfam" id="PF00905"/>
    </source>
</evidence>
<evidence type="ECO:0000313" key="8">
    <source>
        <dbReference type="EMBL" id="KTS13741.1"/>
    </source>
</evidence>
<proteinExistence type="predicted"/>
<sequence>MSRALSLPLATAVPALVMLFIVEGVSVDERIGLTVATALAGLAAAAAVPRVVAAWTTPLWLAAAVGIAMQIRLGAVSPSGAMTMMILAGAAFACAALVSRAISSGPLLPSPFMLAVCAAALLLLRQLPAIAPGGDIESGRLPVPGLGSVQIGEFTRIGLIIIVAFAVDALRRTNGRQRLAAVAALVLVVAQVALLLAVDGGPALLLLIGGVAASVWTVDSEDGRGVRFVTRAPRRVVVVVLATIVVALGLSFFFTNSTLSGYVVDRAIDRIHSLDAPDPQLERARAAVAEGGIIGSGMGSSPLAGLVPEGRSDHAIAVLSADLGVFVVGAMIVAVLRANLTAVSHLAGGEKPGSRAGAALLFVSSVQLTWAALGSFAIAPVTGVSAPWLAATGSALLSTAVGAGIAFGLARAGLPRTTFQADGIRILIAVVVIASVMVAFGSWSRDSLAGSRDRGDILTRDGVVLATGGGATAEYPEGDRRYPLGAETAAVTGRSFALFGSGLSGLESSAIGELTCGGQTPWWSFAEALIHPVPCVPADVVSTIDSHWQAAAAQALSGSTGAAAILDSTTGEVLALVDSTLGDPATWDYGDLPESLATIDAVAPGSVVKPLIAAVAAEQGVDAEDAPREEVEVPGGSVFNSGGARCDDTSLEGAIEQSCNTVFAELALRLGEERLAAGLREHFGADAPSAFDGGVATGLTTGLDGADRAQLARTGIGQESMRATPLGVASAYSALVSSAQGRTPPSTHLVAAVCADGPQVPSTAPMDVVPVAPEAAERALAGMGRAIHGDHGTMRDLADIGRERGMDVAGKSGTAEVPTEVSSSGYVFWATVVVDSRYVITVQVRDAFGVNPATTAAGQILQQMEGDPPSPRCDG</sequence>
<feature type="transmembrane region" description="Helical" evidence="6">
    <location>
        <begin position="59"/>
        <end position="75"/>
    </location>
</feature>
<feature type="transmembrane region" description="Helical" evidence="6">
    <location>
        <begin position="424"/>
        <end position="443"/>
    </location>
</feature>